<dbReference type="PANTHER" id="PTHR13620">
    <property type="entry name" value="3-5 EXONUCLEASE"/>
    <property type="match status" value="1"/>
</dbReference>
<dbReference type="PROSITE" id="PS50137">
    <property type="entry name" value="DS_RBD"/>
    <property type="match status" value="1"/>
</dbReference>
<dbReference type="CDD" id="cd00048">
    <property type="entry name" value="DSRM_SF"/>
    <property type="match status" value="1"/>
</dbReference>
<dbReference type="InterPro" id="IPR012337">
    <property type="entry name" value="RNaseH-like_sf"/>
</dbReference>
<dbReference type="Gene3D" id="3.30.160.20">
    <property type="match status" value="1"/>
</dbReference>
<reference evidence="5" key="1">
    <citation type="journal article" date="2019" name="MBio">
        <title>Virus Genomes from Deep Sea Sediments Expand the Ocean Megavirome and Support Independent Origins of Viral Gigantism.</title>
        <authorList>
            <person name="Backstrom D."/>
            <person name="Yutin N."/>
            <person name="Jorgensen S.L."/>
            <person name="Dharamshi J."/>
            <person name="Homa F."/>
            <person name="Zaremba-Niedwiedzka K."/>
            <person name="Spang A."/>
            <person name="Wolf Y.I."/>
            <person name="Koonin E.V."/>
            <person name="Ettema T.J."/>
        </authorList>
    </citation>
    <scope>NUCLEOTIDE SEQUENCE</scope>
</reference>
<keyword evidence="3" id="KW-0694">RNA-binding</keyword>
<evidence type="ECO:0000256" key="1">
    <source>
        <dbReference type="ARBA" id="ARBA00022722"/>
    </source>
</evidence>
<dbReference type="SUPFAM" id="SSF53098">
    <property type="entry name" value="Ribonuclease H-like"/>
    <property type="match status" value="1"/>
</dbReference>
<keyword evidence="5" id="KW-0269">Exonuclease</keyword>
<dbReference type="SUPFAM" id="SSF54768">
    <property type="entry name" value="dsRNA-binding domain-like"/>
    <property type="match status" value="1"/>
</dbReference>
<dbReference type="InterPro" id="IPR014720">
    <property type="entry name" value="dsRBD_dom"/>
</dbReference>
<dbReference type="PANTHER" id="PTHR13620:SF104">
    <property type="entry name" value="EXONUCLEASE 3'-5' DOMAIN-CONTAINING PROTEIN 2"/>
    <property type="match status" value="1"/>
</dbReference>
<sequence>MNSVHLVGFDIEYICQANFPESFKKAYNWVKATPKHIATCTIQISTDKICLIIHLPSLGKYLPKKLINIITNTSWIKAGIGIDMDLCMLSENYNLGHCGGGLELKNLAIISGIKTPNLEYLYNNIVGDNIKKSCSVCDWSIPLTKKQISYASMDGLMSYKLAVAMLNPSIKYMKNIFKTKNTQQNSMIYQATIKKTSLFMPYYKNITQINKFTDKKSSSLLDINIIGSEAKAPTSTRSVWGSNIRKIPENINYVGRLNEYSQQNNMSLPRYECEQLAGGHMPKFKITCIFDNNSQCGIASSKKEAKRIAAENLHKMLYKH</sequence>
<dbReference type="EMBL" id="MK500422">
    <property type="protein sequence ID" value="QBK89441.1"/>
    <property type="molecule type" value="Genomic_DNA"/>
</dbReference>
<feature type="domain" description="DRBM" evidence="4">
    <location>
        <begin position="252"/>
        <end position="319"/>
    </location>
</feature>
<evidence type="ECO:0000256" key="3">
    <source>
        <dbReference type="PROSITE-ProRule" id="PRU00266"/>
    </source>
</evidence>
<dbReference type="Pfam" id="PF00035">
    <property type="entry name" value="dsrm"/>
    <property type="match status" value="1"/>
</dbReference>
<dbReference type="GO" id="GO:0008408">
    <property type="term" value="F:3'-5' exonuclease activity"/>
    <property type="evidence" value="ECO:0007669"/>
    <property type="project" value="InterPro"/>
</dbReference>
<dbReference type="GO" id="GO:0006139">
    <property type="term" value="P:nucleobase-containing compound metabolic process"/>
    <property type="evidence" value="ECO:0007669"/>
    <property type="project" value="InterPro"/>
</dbReference>
<dbReference type="GO" id="GO:0003723">
    <property type="term" value="F:RNA binding"/>
    <property type="evidence" value="ECO:0007669"/>
    <property type="project" value="UniProtKB-UniRule"/>
</dbReference>
<protein>
    <submittedName>
        <fullName evidence="5">3'-5' exonuclease</fullName>
    </submittedName>
</protein>
<dbReference type="InterPro" id="IPR002562">
    <property type="entry name" value="3'-5'_exonuclease_dom"/>
</dbReference>
<dbReference type="Pfam" id="PF01612">
    <property type="entry name" value="DNA_pol_A_exo1"/>
    <property type="match status" value="1"/>
</dbReference>
<keyword evidence="2" id="KW-0378">Hydrolase</keyword>
<keyword evidence="1" id="KW-0540">Nuclease</keyword>
<evidence type="ECO:0000259" key="4">
    <source>
        <dbReference type="PROSITE" id="PS50137"/>
    </source>
</evidence>
<dbReference type="SMART" id="SM00358">
    <property type="entry name" value="DSRM"/>
    <property type="match status" value="1"/>
</dbReference>
<accession>A0A481Z2B5</accession>
<dbReference type="InterPro" id="IPR036397">
    <property type="entry name" value="RNaseH_sf"/>
</dbReference>
<name>A0A481Z2B5_9VIRU</name>
<gene>
    <name evidence="5" type="ORF">LCMiAC02_05360</name>
</gene>
<proteinExistence type="predicted"/>
<evidence type="ECO:0000313" key="5">
    <source>
        <dbReference type="EMBL" id="QBK89441.1"/>
    </source>
</evidence>
<dbReference type="Gene3D" id="3.30.420.10">
    <property type="entry name" value="Ribonuclease H-like superfamily/Ribonuclease H"/>
    <property type="match status" value="1"/>
</dbReference>
<organism evidence="5">
    <name type="scientific">Mimivirus LCMiAC02</name>
    <dbReference type="NCBI Taxonomy" id="2506609"/>
    <lineage>
        <taxon>Viruses</taxon>
        <taxon>Varidnaviria</taxon>
        <taxon>Bamfordvirae</taxon>
        <taxon>Nucleocytoviricota</taxon>
        <taxon>Megaviricetes</taxon>
        <taxon>Imitervirales</taxon>
        <taxon>Mimiviridae</taxon>
        <taxon>Klosneuvirinae</taxon>
    </lineage>
</organism>
<dbReference type="InterPro" id="IPR051132">
    <property type="entry name" value="3-5_Exonuclease_domain"/>
</dbReference>
<evidence type="ECO:0000256" key="2">
    <source>
        <dbReference type="ARBA" id="ARBA00022801"/>
    </source>
</evidence>